<reference evidence="1" key="1">
    <citation type="journal article" date="2023" name="IScience">
        <title>Live-bearing cockroach genome reveals convergent evolutionary mechanisms linked to viviparity in insects and beyond.</title>
        <authorList>
            <person name="Fouks B."/>
            <person name="Harrison M.C."/>
            <person name="Mikhailova A.A."/>
            <person name="Marchal E."/>
            <person name="English S."/>
            <person name="Carruthers M."/>
            <person name="Jennings E.C."/>
            <person name="Chiamaka E.L."/>
            <person name="Frigard R.A."/>
            <person name="Pippel M."/>
            <person name="Attardo G.M."/>
            <person name="Benoit J.B."/>
            <person name="Bornberg-Bauer E."/>
            <person name="Tobe S.S."/>
        </authorList>
    </citation>
    <scope>NUCLEOTIDE SEQUENCE</scope>
    <source>
        <strain evidence="1">Stay&amp;Tobe</strain>
    </source>
</reference>
<keyword evidence="2" id="KW-1185">Reference proteome</keyword>
<feature type="non-terminal residue" evidence="1">
    <location>
        <position position="1"/>
    </location>
</feature>
<dbReference type="EMBL" id="JASPKZ010007245">
    <property type="protein sequence ID" value="KAJ9585852.1"/>
    <property type="molecule type" value="Genomic_DNA"/>
</dbReference>
<evidence type="ECO:0000313" key="1">
    <source>
        <dbReference type="EMBL" id="KAJ9585852.1"/>
    </source>
</evidence>
<sequence length="87" mass="10203">YDNLRGRIGTLYIGYQSMRNYEMRPVLNETENQINFHCHTLKHLYMCTINSTNNIKSIRFCATFCPTCPLVLLQLCQEYGFRKKSSG</sequence>
<reference evidence="1" key="2">
    <citation type="submission" date="2023-05" db="EMBL/GenBank/DDBJ databases">
        <authorList>
            <person name="Fouks B."/>
        </authorList>
    </citation>
    <scope>NUCLEOTIDE SEQUENCE</scope>
    <source>
        <strain evidence="1">Stay&amp;Tobe</strain>
        <tissue evidence="1">Testes</tissue>
    </source>
</reference>
<protein>
    <submittedName>
        <fullName evidence="1">Uncharacterized protein</fullName>
    </submittedName>
</protein>
<evidence type="ECO:0000313" key="2">
    <source>
        <dbReference type="Proteomes" id="UP001233999"/>
    </source>
</evidence>
<gene>
    <name evidence="1" type="ORF">L9F63_020494</name>
</gene>
<name>A0AAD8EDJ2_DIPPU</name>
<dbReference type="AlphaFoldDB" id="A0AAD8EDJ2"/>
<feature type="non-terminal residue" evidence="1">
    <location>
        <position position="87"/>
    </location>
</feature>
<organism evidence="1 2">
    <name type="scientific">Diploptera punctata</name>
    <name type="common">Pacific beetle cockroach</name>
    <dbReference type="NCBI Taxonomy" id="6984"/>
    <lineage>
        <taxon>Eukaryota</taxon>
        <taxon>Metazoa</taxon>
        <taxon>Ecdysozoa</taxon>
        <taxon>Arthropoda</taxon>
        <taxon>Hexapoda</taxon>
        <taxon>Insecta</taxon>
        <taxon>Pterygota</taxon>
        <taxon>Neoptera</taxon>
        <taxon>Polyneoptera</taxon>
        <taxon>Dictyoptera</taxon>
        <taxon>Blattodea</taxon>
        <taxon>Blaberoidea</taxon>
        <taxon>Blaberidae</taxon>
        <taxon>Diplopterinae</taxon>
        <taxon>Diploptera</taxon>
    </lineage>
</organism>
<accession>A0AAD8EDJ2</accession>
<comment type="caution">
    <text evidence="1">The sequence shown here is derived from an EMBL/GenBank/DDBJ whole genome shotgun (WGS) entry which is preliminary data.</text>
</comment>
<dbReference type="Proteomes" id="UP001233999">
    <property type="component" value="Unassembled WGS sequence"/>
</dbReference>
<proteinExistence type="predicted"/>